<accession>A0AC35FQY6</accession>
<reference evidence="2" key="1">
    <citation type="submission" date="2022-11" db="UniProtKB">
        <authorList>
            <consortium name="WormBaseParasite"/>
        </authorList>
    </citation>
    <scope>IDENTIFICATION</scope>
</reference>
<sequence>MLALLEFFDFIKHRHHDHDGVDNLNTRYICMYALAIGFLLFASEYGVNSIQCFDKASWRSSWKQYSDDLCFIEGSYFVNLTETNKLPAPDELKNLKKVSFYQWTPFIFVLIAFMFHMPRVFWGSINSTSCKFYNEKISDKYLIISYFIVKFWHIFNVVVAHLLLCLFICDNIQDPLGYKTFFNVISGVDWRKSGAFPRLTTCLVEIRQYDMGRFDRYKREQVQCFLAANNYIEKIFIFTWALFAILFIRNCWSLIEWACKIWKSKSYVCEIVRARLSEMKQKNSFEKNIEEYANILLPDARFAILMASSQTRDFVGGTDLAANFLSWDTSRDGSA</sequence>
<protein>
    <submittedName>
        <fullName evidence="2">Innexin</fullName>
    </submittedName>
</protein>
<name>A0AC35FQY6_9BILA</name>
<evidence type="ECO:0000313" key="1">
    <source>
        <dbReference type="Proteomes" id="UP000887580"/>
    </source>
</evidence>
<dbReference type="WBParaSite" id="PS1159_v2.g20035.t1">
    <property type="protein sequence ID" value="PS1159_v2.g20035.t1"/>
    <property type="gene ID" value="PS1159_v2.g20035"/>
</dbReference>
<proteinExistence type="predicted"/>
<dbReference type="Proteomes" id="UP000887580">
    <property type="component" value="Unplaced"/>
</dbReference>
<evidence type="ECO:0000313" key="2">
    <source>
        <dbReference type="WBParaSite" id="PS1159_v2.g20035.t1"/>
    </source>
</evidence>
<organism evidence="1 2">
    <name type="scientific">Panagrolaimus sp. PS1159</name>
    <dbReference type="NCBI Taxonomy" id="55785"/>
    <lineage>
        <taxon>Eukaryota</taxon>
        <taxon>Metazoa</taxon>
        <taxon>Ecdysozoa</taxon>
        <taxon>Nematoda</taxon>
        <taxon>Chromadorea</taxon>
        <taxon>Rhabditida</taxon>
        <taxon>Tylenchina</taxon>
        <taxon>Panagrolaimomorpha</taxon>
        <taxon>Panagrolaimoidea</taxon>
        <taxon>Panagrolaimidae</taxon>
        <taxon>Panagrolaimus</taxon>
    </lineage>
</organism>